<dbReference type="GO" id="GO:0003700">
    <property type="term" value="F:DNA-binding transcription factor activity"/>
    <property type="evidence" value="ECO:0007669"/>
    <property type="project" value="InterPro"/>
</dbReference>
<dbReference type="InterPro" id="IPR036390">
    <property type="entry name" value="WH_DNA-bd_sf"/>
</dbReference>
<evidence type="ECO:0000259" key="4">
    <source>
        <dbReference type="PROSITE" id="PS50949"/>
    </source>
</evidence>
<dbReference type="InterPro" id="IPR000524">
    <property type="entry name" value="Tscrpt_reg_HTH_GntR"/>
</dbReference>
<evidence type="ECO:0000313" key="6">
    <source>
        <dbReference type="Proteomes" id="UP000264002"/>
    </source>
</evidence>
<dbReference type="InterPro" id="IPR036388">
    <property type="entry name" value="WH-like_DNA-bd_sf"/>
</dbReference>
<evidence type="ECO:0000256" key="2">
    <source>
        <dbReference type="ARBA" id="ARBA00023125"/>
    </source>
</evidence>
<dbReference type="PANTHER" id="PTHR38445">
    <property type="entry name" value="HTH-TYPE TRANSCRIPTIONAL REPRESSOR YTRA"/>
    <property type="match status" value="1"/>
</dbReference>
<accession>A0A372MFT7</accession>
<name>A0A372MFT7_9SPIR</name>
<dbReference type="SMART" id="SM00345">
    <property type="entry name" value="HTH_GNTR"/>
    <property type="match status" value="1"/>
</dbReference>
<sequence>MDIILSNANPDPIYAQIADQIRSQIVGGVLKEGTLLPSIRVLAKELRISVITTKRAYDELEKEGYIQTIAAKGSYVASRNHEQIKEEYLRKIEEHMRAIMLLANFLELKEEELGMMYELLKRGDE</sequence>
<dbReference type="GO" id="GO:0003677">
    <property type="term" value="F:DNA binding"/>
    <property type="evidence" value="ECO:0007669"/>
    <property type="project" value="UniProtKB-KW"/>
</dbReference>
<organism evidence="5 6">
    <name type="scientific">Sphaerochaeta halotolerans</name>
    <dbReference type="NCBI Taxonomy" id="2293840"/>
    <lineage>
        <taxon>Bacteria</taxon>
        <taxon>Pseudomonadati</taxon>
        <taxon>Spirochaetota</taxon>
        <taxon>Spirochaetia</taxon>
        <taxon>Spirochaetales</taxon>
        <taxon>Sphaerochaetaceae</taxon>
        <taxon>Sphaerochaeta</taxon>
    </lineage>
</organism>
<evidence type="ECO:0000256" key="3">
    <source>
        <dbReference type="ARBA" id="ARBA00023163"/>
    </source>
</evidence>
<dbReference type="AlphaFoldDB" id="A0A372MFT7"/>
<dbReference type="SUPFAM" id="SSF46785">
    <property type="entry name" value="Winged helix' DNA-binding domain"/>
    <property type="match status" value="1"/>
</dbReference>
<dbReference type="OrthoDB" id="9808770at2"/>
<dbReference type="Pfam" id="PF00392">
    <property type="entry name" value="GntR"/>
    <property type="match status" value="1"/>
</dbReference>
<proteinExistence type="predicted"/>
<protein>
    <submittedName>
        <fullName evidence="5">GntR family transcriptional regulator</fullName>
    </submittedName>
</protein>
<evidence type="ECO:0000256" key="1">
    <source>
        <dbReference type="ARBA" id="ARBA00023015"/>
    </source>
</evidence>
<evidence type="ECO:0000313" key="5">
    <source>
        <dbReference type="EMBL" id="RFU94635.1"/>
    </source>
</evidence>
<keyword evidence="2" id="KW-0238">DNA-binding</keyword>
<keyword evidence="3" id="KW-0804">Transcription</keyword>
<dbReference type="PANTHER" id="PTHR38445:SF7">
    <property type="entry name" value="GNTR-FAMILY TRANSCRIPTIONAL REGULATOR"/>
    <property type="match status" value="1"/>
</dbReference>
<feature type="domain" description="HTH gntR-type" evidence="4">
    <location>
        <begin position="11"/>
        <end position="79"/>
    </location>
</feature>
<comment type="caution">
    <text evidence="5">The sequence shown here is derived from an EMBL/GenBank/DDBJ whole genome shotgun (WGS) entry which is preliminary data.</text>
</comment>
<keyword evidence="1" id="KW-0805">Transcription regulation</keyword>
<dbReference type="Proteomes" id="UP000264002">
    <property type="component" value="Unassembled WGS sequence"/>
</dbReference>
<dbReference type="CDD" id="cd07377">
    <property type="entry name" value="WHTH_GntR"/>
    <property type="match status" value="1"/>
</dbReference>
<keyword evidence="6" id="KW-1185">Reference proteome</keyword>
<gene>
    <name evidence="5" type="ORF">DYP60_08985</name>
</gene>
<reference evidence="5 6" key="2">
    <citation type="submission" date="2018-09" db="EMBL/GenBank/DDBJ databases">
        <title>Genome of Sphaerochaeta halotolerans strain 4-11.</title>
        <authorList>
            <person name="Nazina T.N."/>
            <person name="Sokolova D.S."/>
        </authorList>
    </citation>
    <scope>NUCLEOTIDE SEQUENCE [LARGE SCALE GENOMIC DNA]</scope>
    <source>
        <strain evidence="5 6">4-11</strain>
    </source>
</reference>
<dbReference type="Gene3D" id="1.10.10.10">
    <property type="entry name" value="Winged helix-like DNA-binding domain superfamily/Winged helix DNA-binding domain"/>
    <property type="match status" value="1"/>
</dbReference>
<dbReference type="EMBL" id="QUWK01000008">
    <property type="protein sequence ID" value="RFU94635.1"/>
    <property type="molecule type" value="Genomic_DNA"/>
</dbReference>
<dbReference type="RefSeq" id="WP_117330669.1">
    <property type="nucleotide sequence ID" value="NZ_QUWK01000008.1"/>
</dbReference>
<dbReference type="PROSITE" id="PS50949">
    <property type="entry name" value="HTH_GNTR"/>
    <property type="match status" value="1"/>
</dbReference>
<reference evidence="6" key="1">
    <citation type="submission" date="2018-08" db="EMBL/GenBank/DDBJ databases">
        <authorList>
            <person name="Grouzdev D.S."/>
            <person name="Krutkina M.S."/>
        </authorList>
    </citation>
    <scope>NUCLEOTIDE SEQUENCE [LARGE SCALE GENOMIC DNA]</scope>
    <source>
        <strain evidence="6">4-11</strain>
    </source>
</reference>